<dbReference type="AlphaFoldDB" id="A0A4S4K681"/>
<feature type="compositionally biased region" description="Gly residues" evidence="1">
    <location>
        <begin position="237"/>
        <end position="247"/>
    </location>
</feature>
<evidence type="ECO:0000313" key="3">
    <source>
        <dbReference type="Proteomes" id="UP000308199"/>
    </source>
</evidence>
<accession>A0A4S4K681</accession>
<feature type="compositionally biased region" description="Basic residues" evidence="1">
    <location>
        <begin position="68"/>
        <end position="78"/>
    </location>
</feature>
<protein>
    <submittedName>
        <fullName evidence="2">Uncharacterized protein</fullName>
    </submittedName>
</protein>
<dbReference type="EMBL" id="SGPK01001494">
    <property type="protein sequence ID" value="THG92890.1"/>
    <property type="molecule type" value="Genomic_DNA"/>
</dbReference>
<proteinExistence type="predicted"/>
<sequence length="247" mass="26057">MSRTSQPSSPLGPFLELHRDTDARHDALGGFSSEYSLDPIEQQQHMDVDTTNSSPFHSTRALPPISHPHPHPHPHPHQHAGGARRISTGSVNISLGTLHQSTSEQDLRKRAAVASAHAHGAHSGCGGSGGGSALGGSGGTALQHSPVGVDLAYDHSRRTSDTFCFETLRKVVEQVGILHTDVAARDGLLRPRTRAISDSSASPRVISPGNDFEVGGMKEALKQAFETQESPEALGSERGGNGGVSLW</sequence>
<dbReference type="Proteomes" id="UP000308199">
    <property type="component" value="Unassembled WGS sequence"/>
</dbReference>
<evidence type="ECO:0000256" key="1">
    <source>
        <dbReference type="SAM" id="MobiDB-lite"/>
    </source>
</evidence>
<feature type="region of interest" description="Disordered" evidence="1">
    <location>
        <begin position="99"/>
        <end position="126"/>
    </location>
</feature>
<feature type="region of interest" description="Disordered" evidence="1">
    <location>
        <begin position="48"/>
        <end position="83"/>
    </location>
</feature>
<feature type="region of interest" description="Disordered" evidence="1">
    <location>
        <begin position="227"/>
        <end position="247"/>
    </location>
</feature>
<feature type="compositionally biased region" description="Low complexity" evidence="1">
    <location>
        <begin position="112"/>
        <end position="122"/>
    </location>
</feature>
<reference evidence="2 3" key="1">
    <citation type="submission" date="2019-02" db="EMBL/GenBank/DDBJ databases">
        <title>Genome sequencing of the rare red list fungi Phellinidium pouzarii.</title>
        <authorList>
            <person name="Buettner E."/>
            <person name="Kellner H."/>
        </authorList>
    </citation>
    <scope>NUCLEOTIDE SEQUENCE [LARGE SCALE GENOMIC DNA]</scope>
    <source>
        <strain evidence="2 3">DSM 108285</strain>
    </source>
</reference>
<comment type="caution">
    <text evidence="2">The sequence shown here is derived from an EMBL/GenBank/DDBJ whole genome shotgun (WGS) entry which is preliminary data.</text>
</comment>
<organism evidence="2 3">
    <name type="scientific">Phellinidium pouzarii</name>
    <dbReference type="NCBI Taxonomy" id="167371"/>
    <lineage>
        <taxon>Eukaryota</taxon>
        <taxon>Fungi</taxon>
        <taxon>Dikarya</taxon>
        <taxon>Basidiomycota</taxon>
        <taxon>Agaricomycotina</taxon>
        <taxon>Agaricomycetes</taxon>
        <taxon>Hymenochaetales</taxon>
        <taxon>Hymenochaetaceae</taxon>
        <taxon>Phellinidium</taxon>
    </lineage>
</organism>
<keyword evidence="3" id="KW-1185">Reference proteome</keyword>
<name>A0A4S4K681_9AGAM</name>
<feature type="compositionally biased region" description="Polar residues" evidence="1">
    <location>
        <begin position="48"/>
        <end position="57"/>
    </location>
</feature>
<gene>
    <name evidence="2" type="ORF">EW145_g8546</name>
</gene>
<evidence type="ECO:0000313" key="2">
    <source>
        <dbReference type="EMBL" id="THG92890.1"/>
    </source>
</evidence>